<organism evidence="2 3">
    <name type="scientific">Niallia alba</name>
    <dbReference type="NCBI Taxonomy" id="2729105"/>
    <lineage>
        <taxon>Bacteria</taxon>
        <taxon>Bacillati</taxon>
        <taxon>Bacillota</taxon>
        <taxon>Bacilli</taxon>
        <taxon>Bacillales</taxon>
        <taxon>Bacillaceae</taxon>
        <taxon>Niallia</taxon>
    </lineage>
</organism>
<name>A0A7Y0PL98_9BACI</name>
<evidence type="ECO:0000256" key="1">
    <source>
        <dbReference type="SAM" id="MobiDB-lite"/>
    </source>
</evidence>
<feature type="compositionally biased region" description="Acidic residues" evidence="1">
    <location>
        <begin position="1"/>
        <end position="10"/>
    </location>
</feature>
<gene>
    <name evidence="2" type="ORF">HHU08_07185</name>
</gene>
<protein>
    <submittedName>
        <fullName evidence="2">Uncharacterized protein</fullName>
    </submittedName>
</protein>
<reference evidence="2 3" key="1">
    <citation type="submission" date="2020-04" db="EMBL/GenBank/DDBJ databases">
        <title>Bacillus sp. UniB3 isolated from commercial digestive syrup.</title>
        <authorList>
            <person name="Thorat V."/>
            <person name="Kirdat K."/>
            <person name="Tiwarekar B."/>
            <person name="Yadav A."/>
        </authorList>
    </citation>
    <scope>NUCLEOTIDE SEQUENCE [LARGE SCALE GENOMIC DNA]</scope>
    <source>
        <strain evidence="2 3">UniB3</strain>
    </source>
</reference>
<feature type="region of interest" description="Disordered" evidence="1">
    <location>
        <begin position="1"/>
        <end position="21"/>
    </location>
</feature>
<dbReference type="Proteomes" id="UP000588491">
    <property type="component" value="Unassembled WGS sequence"/>
</dbReference>
<dbReference type="AlphaFoldDB" id="A0A7Y0PL98"/>
<keyword evidence="3" id="KW-1185">Reference proteome</keyword>
<dbReference type="RefSeq" id="WP_016204636.1">
    <property type="nucleotide sequence ID" value="NZ_JABBPK010000001.1"/>
</dbReference>
<comment type="caution">
    <text evidence="2">The sequence shown here is derived from an EMBL/GenBank/DDBJ whole genome shotgun (WGS) entry which is preliminary data.</text>
</comment>
<sequence>MEDYNDEFYDEKEKVDVTTEEEEKEIDHFSLFMFGTNSRSIRKNEKIDHERLSDEKPSYNRRMKGDNWILGRGGGGDINQVEEKEENENFDAIANFINQIDLELLMKNVDMFMTSANDLKPIFKKITPFIKKWMD</sequence>
<proteinExistence type="predicted"/>
<dbReference type="EMBL" id="JABBPK010000001">
    <property type="protein sequence ID" value="NMO76772.1"/>
    <property type="molecule type" value="Genomic_DNA"/>
</dbReference>
<evidence type="ECO:0000313" key="2">
    <source>
        <dbReference type="EMBL" id="NMO76772.1"/>
    </source>
</evidence>
<evidence type="ECO:0000313" key="3">
    <source>
        <dbReference type="Proteomes" id="UP000588491"/>
    </source>
</evidence>
<accession>A0A7Y0PL98</accession>